<dbReference type="InterPro" id="IPR034016">
    <property type="entry name" value="M1_APN-typ"/>
</dbReference>
<dbReference type="GO" id="GO:0042277">
    <property type="term" value="F:peptide binding"/>
    <property type="evidence" value="ECO:0007669"/>
    <property type="project" value="TreeGrafter"/>
</dbReference>
<evidence type="ECO:0000256" key="10">
    <source>
        <dbReference type="PIRSR" id="PIRSR634016-1"/>
    </source>
</evidence>
<dbReference type="GO" id="GO:0006508">
    <property type="term" value="P:proteolysis"/>
    <property type="evidence" value="ECO:0007669"/>
    <property type="project" value="UniProtKB-KW"/>
</dbReference>
<feature type="signal peptide" evidence="14">
    <location>
        <begin position="1"/>
        <end position="19"/>
    </location>
</feature>
<evidence type="ECO:0000256" key="2">
    <source>
        <dbReference type="ARBA" id="ARBA00010136"/>
    </source>
</evidence>
<comment type="subcellular location">
    <subcellularLocation>
        <location evidence="1">Microsome membrane</location>
        <topology evidence="1">Peripheral membrane protein</topology>
    </subcellularLocation>
</comment>
<evidence type="ECO:0000256" key="3">
    <source>
        <dbReference type="ARBA" id="ARBA00022438"/>
    </source>
</evidence>
<dbReference type="Gene3D" id="2.60.40.1730">
    <property type="entry name" value="tricorn interacting facor f3 domain"/>
    <property type="match status" value="1"/>
</dbReference>
<dbReference type="CDD" id="cd09601">
    <property type="entry name" value="M1_APN-Q_like"/>
    <property type="match status" value="1"/>
</dbReference>
<dbReference type="Pfam" id="PF01433">
    <property type="entry name" value="Peptidase_M1"/>
    <property type="match status" value="1"/>
</dbReference>
<feature type="chain" id="PRO_5035275870" description="Aminopeptidase" evidence="14">
    <location>
        <begin position="20"/>
        <end position="755"/>
    </location>
</feature>
<keyword evidence="8" id="KW-0256">Endoplasmic reticulum</keyword>
<evidence type="ECO:0000313" key="18">
    <source>
        <dbReference type="EMBL" id="KAG6479737.1"/>
    </source>
</evidence>
<dbReference type="GO" id="GO:0008270">
    <property type="term" value="F:zinc ion binding"/>
    <property type="evidence" value="ECO:0007669"/>
    <property type="project" value="UniProtKB-UniRule"/>
</dbReference>
<feature type="domain" description="ERAP1-like C-terminal" evidence="16">
    <location>
        <begin position="584"/>
        <end position="727"/>
    </location>
</feature>
<evidence type="ECO:0000256" key="9">
    <source>
        <dbReference type="ARBA" id="ARBA00023049"/>
    </source>
</evidence>
<dbReference type="GO" id="GO:0005615">
    <property type="term" value="C:extracellular space"/>
    <property type="evidence" value="ECO:0007669"/>
    <property type="project" value="TreeGrafter"/>
</dbReference>
<evidence type="ECO:0000256" key="8">
    <source>
        <dbReference type="ARBA" id="ARBA00022848"/>
    </source>
</evidence>
<reference evidence="18 19" key="1">
    <citation type="submission" date="2020-08" db="EMBL/GenBank/DDBJ databases">
        <title>Plant Genome Project.</title>
        <authorList>
            <person name="Zhang R.-G."/>
        </authorList>
    </citation>
    <scope>NUCLEOTIDE SEQUENCE [LARGE SCALE GENOMIC DNA]</scope>
    <source>
        <tissue evidence="18">Rhizome</tissue>
    </source>
</reference>
<dbReference type="PANTHER" id="PTHR11533">
    <property type="entry name" value="PROTEASE M1 ZINC METALLOPROTEASE"/>
    <property type="match status" value="1"/>
</dbReference>
<dbReference type="InterPro" id="IPR027268">
    <property type="entry name" value="Peptidase_M4/M1_CTD_sf"/>
</dbReference>
<dbReference type="SUPFAM" id="SSF63737">
    <property type="entry name" value="Leukotriene A4 hydrolase N-terminal domain"/>
    <property type="match status" value="1"/>
</dbReference>
<gene>
    <name evidence="18" type="ORF">ZIOFF_063209</name>
</gene>
<dbReference type="InterPro" id="IPR001930">
    <property type="entry name" value="Peptidase_M1"/>
</dbReference>
<keyword evidence="4 13" id="KW-0645">Protease</keyword>
<evidence type="ECO:0000256" key="4">
    <source>
        <dbReference type="ARBA" id="ARBA00022670"/>
    </source>
</evidence>
<keyword evidence="7 11" id="KW-0862">Zinc</keyword>
<dbReference type="GO" id="GO:0005737">
    <property type="term" value="C:cytoplasm"/>
    <property type="evidence" value="ECO:0007669"/>
    <property type="project" value="TreeGrafter"/>
</dbReference>
<keyword evidence="5 11" id="KW-0479">Metal-binding</keyword>
<dbReference type="InterPro" id="IPR042097">
    <property type="entry name" value="Aminopeptidase_N-like_N_sf"/>
</dbReference>
<dbReference type="FunFam" id="1.10.390.10:FF:000006">
    <property type="entry name" value="Puromycin-sensitive aminopeptidase"/>
    <property type="match status" value="1"/>
</dbReference>
<dbReference type="AlphaFoldDB" id="A0A8J5F1C2"/>
<evidence type="ECO:0000256" key="6">
    <source>
        <dbReference type="ARBA" id="ARBA00022801"/>
    </source>
</evidence>
<evidence type="ECO:0000256" key="11">
    <source>
        <dbReference type="PIRSR" id="PIRSR634016-3"/>
    </source>
</evidence>
<dbReference type="Gene3D" id="1.25.50.20">
    <property type="match status" value="2"/>
</dbReference>
<evidence type="ECO:0000313" key="19">
    <source>
        <dbReference type="Proteomes" id="UP000734854"/>
    </source>
</evidence>
<sequence length="755" mass="85902">MIKSLIFMILLFLHQNSQAHEGGIVEVRQLQQNVEQFKGQLRLPKFAIPHNYNISISVDFSQFTFLGAIEITIDIVSPTKYLVLNFADLVIEHDSIWFGGGLGCNGEGLKHPSNIVEVKEDEILIIGFDDILPIGKGILGIRYNGTINDQLRGFYGSAYEQYGEMQTMLVTQFQPTDARRCFPCWDEPAFKATFKIALEVPSNLVALSNMPAISEKYNGLVKTVYFQESPIMSTYLVAFVIGSLDYIETYSPDGLKIRLYASVGKSNRGKFALDLAVKTLDLYKRYFSIPYGLPKLDMVGVPSLRCEGMENYGLIIYRETYLLYDELLSSQKDKQEVADTVAHELAHQWLGNLVTMEWWSDLWLNEAFATWMAHSVINDFFPEWNMWIQLLDDTLESLELDALDECHPIQVNMTYGIDPIVMFDPIVYNKGAIVILMVQSYLGHISFQSHFLLDGSSSDSQWIIPITLSQGSYDSPKTFLLDSKSSKLNLTDQGNQENSQTTWIKLNMNQVGLYKVQYDDELTTRLRNAIQANQLSAMDKYGLLDDYFSLCKATKQTLSSFLSLLNAYREETNPFILRRIGMAVYVSIMQTVNTTNRFGYEFLLKVYKETDDYEKALILACIATCPDSNIIIESLNFLLSSEVSSQNVPDGVSLINRASREFAWTWLKENWDEKISKKLSGKGLSNTVSSIVKLFGTSEKATEISNFFKSRSNPLISDTLRQSLKQVMIKERWIQCVKNEFTLCDTIKDLVRKAL</sequence>
<proteinExistence type="inferred from homology"/>
<evidence type="ECO:0000256" key="13">
    <source>
        <dbReference type="RuleBase" id="RU364040"/>
    </source>
</evidence>
<dbReference type="GO" id="GO:0070006">
    <property type="term" value="F:metalloaminopeptidase activity"/>
    <property type="evidence" value="ECO:0007669"/>
    <property type="project" value="TreeGrafter"/>
</dbReference>
<evidence type="ECO:0000256" key="5">
    <source>
        <dbReference type="ARBA" id="ARBA00022723"/>
    </source>
</evidence>
<comment type="cofactor">
    <cofactor evidence="11 13">
        <name>Zn(2+)</name>
        <dbReference type="ChEBI" id="CHEBI:29105"/>
    </cofactor>
    <text evidence="11 13">Binds 1 zinc ion per subunit.</text>
</comment>
<dbReference type="GO" id="GO:0016020">
    <property type="term" value="C:membrane"/>
    <property type="evidence" value="ECO:0007669"/>
    <property type="project" value="TreeGrafter"/>
</dbReference>
<dbReference type="Proteomes" id="UP000734854">
    <property type="component" value="Unassembled WGS sequence"/>
</dbReference>
<feature type="site" description="Transition state stabilizer" evidence="12">
    <location>
        <position position="428"/>
    </location>
</feature>
<evidence type="ECO:0000259" key="16">
    <source>
        <dbReference type="Pfam" id="PF11838"/>
    </source>
</evidence>
<evidence type="ECO:0000259" key="15">
    <source>
        <dbReference type="Pfam" id="PF01433"/>
    </source>
</evidence>
<dbReference type="PRINTS" id="PR00756">
    <property type="entry name" value="ALADIPTASE"/>
</dbReference>
<feature type="binding site" evidence="11">
    <location>
        <position position="343"/>
    </location>
    <ligand>
        <name>Zn(2+)</name>
        <dbReference type="ChEBI" id="CHEBI:29105"/>
        <note>catalytic</note>
    </ligand>
</feature>
<evidence type="ECO:0000256" key="7">
    <source>
        <dbReference type="ARBA" id="ARBA00022833"/>
    </source>
</evidence>
<dbReference type="InterPro" id="IPR045357">
    <property type="entry name" value="Aminopeptidase_N-like_N"/>
</dbReference>
<name>A0A8J5F1C2_ZINOF</name>
<dbReference type="InterPro" id="IPR050344">
    <property type="entry name" value="Peptidase_M1_aminopeptidases"/>
</dbReference>
<feature type="binding site" evidence="11">
    <location>
        <position position="366"/>
    </location>
    <ligand>
        <name>Zn(2+)</name>
        <dbReference type="ChEBI" id="CHEBI:29105"/>
        <note>catalytic</note>
    </ligand>
</feature>
<accession>A0A8J5F1C2</accession>
<dbReference type="PANTHER" id="PTHR11533:SF298">
    <property type="entry name" value="AMINOPEPTIDASE M1-B"/>
    <property type="match status" value="1"/>
</dbReference>
<dbReference type="Pfam" id="PF11838">
    <property type="entry name" value="ERAP1_C"/>
    <property type="match status" value="2"/>
</dbReference>
<evidence type="ECO:0000256" key="12">
    <source>
        <dbReference type="PIRSR" id="PIRSR634016-4"/>
    </source>
</evidence>
<dbReference type="GO" id="GO:0043171">
    <property type="term" value="P:peptide catabolic process"/>
    <property type="evidence" value="ECO:0007669"/>
    <property type="project" value="TreeGrafter"/>
</dbReference>
<feature type="binding site" evidence="11">
    <location>
        <position position="347"/>
    </location>
    <ligand>
        <name>Zn(2+)</name>
        <dbReference type="ChEBI" id="CHEBI:29105"/>
        <note>catalytic</note>
    </ligand>
</feature>
<keyword evidence="14" id="KW-0732">Signal</keyword>
<feature type="active site" description="Proton acceptor" evidence="10">
    <location>
        <position position="344"/>
    </location>
</feature>
<keyword evidence="19" id="KW-1185">Reference proteome</keyword>
<protein>
    <recommendedName>
        <fullName evidence="13">Aminopeptidase</fullName>
        <ecNumber evidence="13">3.4.11.-</ecNumber>
    </recommendedName>
</protein>
<feature type="domain" description="ERAP1-like C-terminal" evidence="16">
    <location>
        <begin position="503"/>
        <end position="580"/>
    </location>
</feature>
<dbReference type="EC" id="3.4.11.-" evidence="13"/>
<feature type="domain" description="Peptidase M1 membrane alanine aminopeptidase" evidence="15">
    <location>
        <begin position="271"/>
        <end position="449"/>
    </location>
</feature>
<keyword evidence="8" id="KW-0492">Microsome</keyword>
<keyword evidence="9 13" id="KW-0482">Metalloprotease</keyword>
<dbReference type="Pfam" id="PF17900">
    <property type="entry name" value="Peptidase_M1_N"/>
    <property type="match status" value="1"/>
</dbReference>
<keyword evidence="3 13" id="KW-0031">Aminopeptidase</keyword>
<dbReference type="EMBL" id="JACMSC010000017">
    <property type="protein sequence ID" value="KAG6479737.1"/>
    <property type="molecule type" value="Genomic_DNA"/>
</dbReference>
<evidence type="ECO:0000256" key="1">
    <source>
        <dbReference type="ARBA" id="ARBA00004174"/>
    </source>
</evidence>
<comment type="similarity">
    <text evidence="2 13">Belongs to the peptidase M1 family.</text>
</comment>
<evidence type="ECO:0000256" key="14">
    <source>
        <dbReference type="SAM" id="SignalP"/>
    </source>
</evidence>
<comment type="caution">
    <text evidence="18">The sequence shown here is derived from an EMBL/GenBank/DDBJ whole genome shotgun (WGS) entry which is preliminary data.</text>
</comment>
<keyword evidence="6 13" id="KW-0378">Hydrolase</keyword>
<organism evidence="18 19">
    <name type="scientific">Zingiber officinale</name>
    <name type="common">Ginger</name>
    <name type="synonym">Amomum zingiber</name>
    <dbReference type="NCBI Taxonomy" id="94328"/>
    <lineage>
        <taxon>Eukaryota</taxon>
        <taxon>Viridiplantae</taxon>
        <taxon>Streptophyta</taxon>
        <taxon>Embryophyta</taxon>
        <taxon>Tracheophyta</taxon>
        <taxon>Spermatophyta</taxon>
        <taxon>Magnoliopsida</taxon>
        <taxon>Liliopsida</taxon>
        <taxon>Zingiberales</taxon>
        <taxon>Zingiberaceae</taxon>
        <taxon>Zingiber</taxon>
    </lineage>
</organism>
<evidence type="ECO:0000259" key="17">
    <source>
        <dbReference type="Pfam" id="PF17900"/>
    </source>
</evidence>
<dbReference type="InterPro" id="IPR014782">
    <property type="entry name" value="Peptidase_M1_dom"/>
</dbReference>
<feature type="domain" description="Aminopeptidase N-like N-terminal" evidence="17">
    <location>
        <begin position="49"/>
        <end position="236"/>
    </location>
</feature>
<dbReference type="Gene3D" id="1.10.390.10">
    <property type="entry name" value="Neutral Protease Domain 2"/>
    <property type="match status" value="1"/>
</dbReference>
<dbReference type="InterPro" id="IPR024571">
    <property type="entry name" value="ERAP1-like_C_dom"/>
</dbReference>
<dbReference type="SUPFAM" id="SSF55486">
    <property type="entry name" value="Metalloproteases ('zincins'), catalytic domain"/>
    <property type="match status" value="1"/>
</dbReference>